<comment type="caution">
    <text evidence="1">The sequence shown here is derived from an EMBL/GenBank/DDBJ whole genome shotgun (WGS) entry which is preliminary data.</text>
</comment>
<dbReference type="AlphaFoldDB" id="A0A2N9WSP6"/>
<evidence type="ECO:0000313" key="2">
    <source>
        <dbReference type="Proteomes" id="UP000231293"/>
    </source>
</evidence>
<evidence type="ECO:0000313" key="1">
    <source>
        <dbReference type="EMBL" id="PIT14007.1"/>
    </source>
</evidence>
<dbReference type="EMBL" id="MDVB01000089">
    <property type="protein sequence ID" value="PIT14007.1"/>
    <property type="molecule type" value="Genomic_DNA"/>
</dbReference>
<protein>
    <recommendedName>
        <fullName evidence="3">DUF3168 domain-containing protein</fullName>
    </recommendedName>
</protein>
<accession>A0A2N9WSP6</accession>
<evidence type="ECO:0008006" key="3">
    <source>
        <dbReference type="Google" id="ProtNLM"/>
    </source>
</evidence>
<dbReference type="Proteomes" id="UP000231293">
    <property type="component" value="Unassembled WGS sequence"/>
</dbReference>
<sequence>MEEIAIFYSIIKDLCGGRVYPDLIPVQNSATDPAMWPAMRYVLVSGQVEATNCYQSFNPRVQVDIYASTAQERAQCVQQVMDTIQASDEIECLLKTTPFFSYDIDRKKYLATFDYLIV</sequence>
<reference evidence="1 2" key="1">
    <citation type="journal article" date="2017" name="MBio">
        <title>Type VI secretion-mediated competition in the bee gut microbiome.</title>
        <authorList>
            <person name="Steele M.I."/>
            <person name="Kwong W.K."/>
            <person name="Powell J.E."/>
            <person name="Whiteley M."/>
            <person name="Moran N.A."/>
        </authorList>
    </citation>
    <scope>NUCLEOTIDE SEQUENCE [LARGE SCALE GENOMIC DNA]</scope>
    <source>
        <strain evidence="1 2">App2-2</strain>
    </source>
</reference>
<proteinExistence type="predicted"/>
<gene>
    <name evidence="1" type="ORF">BGI32_08235</name>
</gene>
<organism evidence="1 2">
    <name type="scientific">Snodgrassella alvi</name>
    <dbReference type="NCBI Taxonomy" id="1196083"/>
    <lineage>
        <taxon>Bacteria</taxon>
        <taxon>Pseudomonadati</taxon>
        <taxon>Pseudomonadota</taxon>
        <taxon>Betaproteobacteria</taxon>
        <taxon>Neisseriales</taxon>
        <taxon>Neisseriaceae</taxon>
        <taxon>Snodgrassella</taxon>
    </lineage>
</organism>
<dbReference type="RefSeq" id="WP_100113883.1">
    <property type="nucleotide sequence ID" value="NZ_MDVB01000089.1"/>
</dbReference>
<name>A0A2N9WSP6_9NEIS</name>